<dbReference type="CDD" id="cd00609">
    <property type="entry name" value="AAT_like"/>
    <property type="match status" value="1"/>
</dbReference>
<keyword evidence="8" id="KW-1185">Reference proteome</keyword>
<dbReference type="NCBIfam" id="TIGR04350">
    <property type="entry name" value="C_S_lyase_PatB"/>
    <property type="match status" value="1"/>
</dbReference>
<dbReference type="GO" id="GO:0030170">
    <property type="term" value="F:pyridoxal phosphate binding"/>
    <property type="evidence" value="ECO:0007669"/>
    <property type="project" value="InterPro"/>
</dbReference>
<dbReference type="STRING" id="681398.PJIAN_2103"/>
<comment type="caution">
    <text evidence="7">The sequence shown here is derived from an EMBL/GenBank/DDBJ whole genome shotgun (WGS) entry which is preliminary data.</text>
</comment>
<dbReference type="EC" id="4.4.1.13" evidence="2"/>
<comment type="cofactor">
    <cofactor evidence="1">
        <name>pyridoxal 5'-phosphate</name>
        <dbReference type="ChEBI" id="CHEBI:597326"/>
    </cofactor>
</comment>
<evidence type="ECO:0000256" key="2">
    <source>
        <dbReference type="ARBA" id="ARBA00012224"/>
    </source>
</evidence>
<comment type="similarity">
    <text evidence="5">Belongs to the class-II pyridoxal-phosphate-dependent aminotransferase family. MalY/PatB cystathionine beta-lyase subfamily.</text>
</comment>
<dbReference type="PANTHER" id="PTHR43525">
    <property type="entry name" value="PROTEIN MALY"/>
    <property type="match status" value="1"/>
</dbReference>
<evidence type="ECO:0000256" key="4">
    <source>
        <dbReference type="ARBA" id="ARBA00023239"/>
    </source>
</evidence>
<evidence type="ECO:0000313" key="7">
    <source>
        <dbReference type="EMBL" id="GAT62544.1"/>
    </source>
</evidence>
<dbReference type="InterPro" id="IPR015421">
    <property type="entry name" value="PyrdxlP-dep_Trfase_major"/>
</dbReference>
<protein>
    <recommendedName>
        <fullName evidence="2">cysteine-S-conjugate beta-lyase</fullName>
        <ecNumber evidence="2">4.4.1.13</ecNumber>
    </recommendedName>
</protein>
<reference evidence="8" key="2">
    <citation type="journal article" date="2017" name="Genome Announc.">
        <title>Draft genome sequence of Paludibacter jiangxiensis NM7(T), a propionate-producing fermentative bacterium.</title>
        <authorList>
            <person name="Qiu Y.-L."/>
            <person name="Tourlousse D.M."/>
            <person name="Matsuura N."/>
            <person name="Ohashi A."/>
            <person name="Sekiguchi Y."/>
        </authorList>
    </citation>
    <scope>NUCLEOTIDE SEQUENCE [LARGE SCALE GENOMIC DNA]</scope>
    <source>
        <strain evidence="8">NM7</strain>
    </source>
</reference>
<dbReference type="Gene3D" id="3.40.640.10">
    <property type="entry name" value="Type I PLP-dependent aspartate aminotransferase-like (Major domain)"/>
    <property type="match status" value="1"/>
</dbReference>
<dbReference type="EMBL" id="BDCR01000002">
    <property type="protein sequence ID" value="GAT62544.1"/>
    <property type="molecule type" value="Genomic_DNA"/>
</dbReference>
<reference evidence="8" key="1">
    <citation type="submission" date="2016-04" db="EMBL/GenBank/DDBJ databases">
        <title>Draft genome sequence of Paludibacter jiangxiensis strain NM7.</title>
        <authorList>
            <person name="Qiu Y."/>
            <person name="Matsuura N."/>
            <person name="Ohashi A."/>
            <person name="Tourlousse M.D."/>
            <person name="Sekiguchi Y."/>
        </authorList>
    </citation>
    <scope>NUCLEOTIDE SEQUENCE [LARGE SCALE GENOMIC DNA]</scope>
    <source>
        <strain evidence="8">NM7</strain>
    </source>
</reference>
<sequence length="389" mass="44086">MKYNFDEQIDRENTSCYKYDLREKVFGTENVIPMWVADMDFRTPRFITDALKERLEHEILGYTVPPLSLKKICADWQKRRYGWDANPEWFGFVPGIVTGLGFAVNTFTQPGDKVIVQPPVYPPFFKVPNGNGREVVYNPLKEVNGRYEMDFDLLEKQLSDNAKLFILCHPHNPGGRVWNRETLERLAEMCASKGVLIISDEIHADMTYHAFQHIPFASISETARDNSVTFMSPSKTFNVPGLINSYYVIPNPALRRKFETAMEHVDLHVNLFGFVATEAAYTQGEEWLGQMVDYLEGNARTVVDYCDKNIPGVKAMMPESSFLVWIDFAELGLSNEALRKLIIDKAGLGLNDGPTFGPGGDGHQRINVGCPRALVVEAMERIEKAVKAM</sequence>
<evidence type="ECO:0000256" key="3">
    <source>
        <dbReference type="ARBA" id="ARBA00022898"/>
    </source>
</evidence>
<dbReference type="SUPFAM" id="SSF53383">
    <property type="entry name" value="PLP-dependent transferases"/>
    <property type="match status" value="1"/>
</dbReference>
<evidence type="ECO:0000313" key="8">
    <source>
        <dbReference type="Proteomes" id="UP000076586"/>
    </source>
</evidence>
<dbReference type="RefSeq" id="WP_068702947.1">
    <property type="nucleotide sequence ID" value="NZ_BDCR01000002.1"/>
</dbReference>
<dbReference type="OrthoDB" id="9802872at2"/>
<dbReference type="PANTHER" id="PTHR43525:SF1">
    <property type="entry name" value="PROTEIN MALY"/>
    <property type="match status" value="1"/>
</dbReference>
<keyword evidence="3" id="KW-0663">Pyridoxal phosphate</keyword>
<evidence type="ECO:0000256" key="5">
    <source>
        <dbReference type="ARBA" id="ARBA00037974"/>
    </source>
</evidence>
<dbReference type="InterPro" id="IPR015424">
    <property type="entry name" value="PyrdxlP-dep_Trfase"/>
</dbReference>
<evidence type="ECO:0000259" key="6">
    <source>
        <dbReference type="Pfam" id="PF00155"/>
    </source>
</evidence>
<dbReference type="InterPro" id="IPR004839">
    <property type="entry name" value="Aminotransferase_I/II_large"/>
</dbReference>
<dbReference type="Gene3D" id="3.90.1150.10">
    <property type="entry name" value="Aspartate Aminotransferase, domain 1"/>
    <property type="match status" value="1"/>
</dbReference>
<evidence type="ECO:0000256" key="1">
    <source>
        <dbReference type="ARBA" id="ARBA00001933"/>
    </source>
</evidence>
<name>A0A161L7A0_9BACT</name>
<accession>A0A161L7A0</accession>
<dbReference type="Pfam" id="PF00155">
    <property type="entry name" value="Aminotran_1_2"/>
    <property type="match status" value="1"/>
</dbReference>
<dbReference type="InterPro" id="IPR027619">
    <property type="entry name" value="C-S_lyase_PatB-like"/>
</dbReference>
<gene>
    <name evidence="7" type="ORF">PJIAN_2103</name>
</gene>
<organism evidence="7 8">
    <name type="scientific">Paludibacter jiangxiensis</name>
    <dbReference type="NCBI Taxonomy" id="681398"/>
    <lineage>
        <taxon>Bacteria</taxon>
        <taxon>Pseudomonadati</taxon>
        <taxon>Bacteroidota</taxon>
        <taxon>Bacteroidia</taxon>
        <taxon>Bacteroidales</taxon>
        <taxon>Paludibacteraceae</taxon>
        <taxon>Paludibacter</taxon>
    </lineage>
</organism>
<proteinExistence type="inferred from homology"/>
<feature type="domain" description="Aminotransferase class I/classII large" evidence="6">
    <location>
        <begin position="36"/>
        <end position="382"/>
    </location>
</feature>
<dbReference type="AlphaFoldDB" id="A0A161L7A0"/>
<dbReference type="InterPro" id="IPR015422">
    <property type="entry name" value="PyrdxlP-dep_Trfase_small"/>
</dbReference>
<keyword evidence="4 7" id="KW-0456">Lyase</keyword>
<dbReference type="Proteomes" id="UP000076586">
    <property type="component" value="Unassembled WGS sequence"/>
</dbReference>
<dbReference type="GO" id="GO:0047804">
    <property type="term" value="F:cysteine-S-conjugate beta-lyase activity"/>
    <property type="evidence" value="ECO:0007669"/>
    <property type="project" value="UniProtKB-EC"/>
</dbReference>
<dbReference type="InterPro" id="IPR051798">
    <property type="entry name" value="Class-II_PLP-Dep_Aminotrans"/>
</dbReference>